<keyword evidence="6" id="KW-0812">Transmembrane</keyword>
<reference evidence="8 9" key="1">
    <citation type="submission" date="2019-01" db="EMBL/GenBank/DDBJ databases">
        <title>A draft genome assembly of the solar-powered sea slug Elysia chlorotica.</title>
        <authorList>
            <person name="Cai H."/>
            <person name="Li Q."/>
            <person name="Fang X."/>
            <person name="Li J."/>
            <person name="Curtis N.E."/>
            <person name="Altenburger A."/>
            <person name="Shibata T."/>
            <person name="Feng M."/>
            <person name="Maeda T."/>
            <person name="Schwartz J.A."/>
            <person name="Shigenobu S."/>
            <person name="Lundholm N."/>
            <person name="Nishiyama T."/>
            <person name="Yang H."/>
            <person name="Hasebe M."/>
            <person name="Li S."/>
            <person name="Pierce S.K."/>
            <person name="Wang J."/>
        </authorList>
    </citation>
    <scope>NUCLEOTIDE SEQUENCE [LARGE SCALE GENOMIC DNA]</scope>
    <source>
        <strain evidence="8">EC2010</strain>
        <tissue evidence="8">Whole organism of an adult</tissue>
    </source>
</reference>
<evidence type="ECO:0000259" key="7">
    <source>
        <dbReference type="SMART" id="SM00458"/>
    </source>
</evidence>
<dbReference type="InterPro" id="IPR027791">
    <property type="entry name" value="Galactosyl_T_C"/>
</dbReference>
<dbReference type="CDD" id="cd23441">
    <property type="entry name" value="beta-trefoil_Ricin_GALNT14-like"/>
    <property type="match status" value="1"/>
</dbReference>
<gene>
    <name evidence="8" type="ORF">EGW08_007459</name>
</gene>
<evidence type="ECO:0000313" key="9">
    <source>
        <dbReference type="Proteomes" id="UP000271974"/>
    </source>
</evidence>
<evidence type="ECO:0000256" key="5">
    <source>
        <dbReference type="ARBA" id="ARBA00023157"/>
    </source>
</evidence>
<keyword evidence="6" id="KW-1133">Transmembrane helix</keyword>
<name>A0A3S1A7R7_ELYCH</name>
<evidence type="ECO:0000256" key="3">
    <source>
        <dbReference type="ARBA" id="ARBA00022734"/>
    </source>
</evidence>
<protein>
    <recommendedName>
        <fullName evidence="6">Polypeptide N-acetylgalactosaminyltransferase</fullName>
        <ecNumber evidence="6">2.4.1.-</ecNumber>
    </recommendedName>
    <alternativeName>
        <fullName evidence="6">Protein-UDP acetylgalactosaminyltransferase</fullName>
    </alternativeName>
</protein>
<dbReference type="Pfam" id="PF02709">
    <property type="entry name" value="Glyco_transf_7C"/>
    <property type="match status" value="1"/>
</dbReference>
<keyword evidence="6" id="KW-0464">Manganese</keyword>
<keyword evidence="2 6" id="KW-0808">Transferase</keyword>
<dbReference type="GO" id="GO:0000139">
    <property type="term" value="C:Golgi membrane"/>
    <property type="evidence" value="ECO:0007669"/>
    <property type="project" value="UniProtKB-SubCell"/>
</dbReference>
<dbReference type="GO" id="GO:0030246">
    <property type="term" value="F:carbohydrate binding"/>
    <property type="evidence" value="ECO:0007669"/>
    <property type="project" value="UniProtKB-KW"/>
</dbReference>
<dbReference type="InterPro" id="IPR000772">
    <property type="entry name" value="Ricin_B_lectin"/>
</dbReference>
<proteinExistence type="inferred from homology"/>
<feature type="transmembrane region" description="Helical" evidence="6">
    <location>
        <begin position="7"/>
        <end position="26"/>
    </location>
</feature>
<comment type="caution">
    <text evidence="8">The sequence shown here is derived from an EMBL/GenBank/DDBJ whole genome shotgun (WGS) entry which is preliminary data.</text>
</comment>
<dbReference type="EC" id="2.4.1.-" evidence="6"/>
<dbReference type="PANTHER" id="PTHR11675:SF126">
    <property type="entry name" value="RICIN B LECTIN DOMAIN-CONTAINING PROTEIN"/>
    <property type="match status" value="1"/>
</dbReference>
<evidence type="ECO:0000256" key="1">
    <source>
        <dbReference type="ARBA" id="ARBA00004323"/>
    </source>
</evidence>
<dbReference type="STRING" id="188477.A0A3S1A7R7"/>
<dbReference type="Pfam" id="PF00652">
    <property type="entry name" value="Ricin_B_lectin"/>
    <property type="match status" value="1"/>
</dbReference>
<dbReference type="EMBL" id="RQTK01000193">
    <property type="protein sequence ID" value="RUS84775.1"/>
    <property type="molecule type" value="Genomic_DNA"/>
</dbReference>
<dbReference type="Gene3D" id="2.80.10.50">
    <property type="match status" value="1"/>
</dbReference>
<evidence type="ECO:0000313" key="8">
    <source>
        <dbReference type="EMBL" id="RUS84775.1"/>
    </source>
</evidence>
<keyword evidence="3 6" id="KW-0430">Lectin</keyword>
<sequence>MRLYTRQLVIAGGTVITALVVLQLMWSIGHKSQNKEYSKGTKNNGLSAYLDFQEKFRSAGESYSFQSYINQSGYNWQINADDFGVGSELRKKDSLIKYNLDIWRSDTIPLDRKVPNSRPEGCASLKYPENLPSASVVITMHNEWPSVVLRTLHSIVNRTPSSLLKEIIIVDDASDIDIIKAGLKKYIAANFKTGLVKLVRQESRQGLIRSRLEGLSYVKAKVVVFLDSHMEVNEDWLQPLLTEIVKKREILALAQLDYIDKDTFNYNFYPGYRTRYGFRWDMQFFETYFRPDQTAGKADTDPLPGVLFVGTGFAVDVQYFKRIGAYDPGMMIWGGENIELAWRVWMCGGQILHIPCSHIGHIERHQPYTFPDGRIKTEMKNYKRAVDLWLGDYKEYVYKLYPGMETLDAGNLGNRELIPSQLGCKNFTWFIDNIWPELLRYQEDGDPWGMIKTSTGNMCLDNDNYVFQGPKQLLIQPCIYDLQRQGFSLTKTGQLKTTIHCVVATSEDADLIPFIENCFLGPPQKWEYSKGHLVHIPSGMCLHAMGAGEQQTPVLQPCREDAPAQKWIFEPRG</sequence>
<dbReference type="GO" id="GO:0006493">
    <property type="term" value="P:protein O-linked glycosylation"/>
    <property type="evidence" value="ECO:0007669"/>
    <property type="project" value="TreeGrafter"/>
</dbReference>
<dbReference type="PANTHER" id="PTHR11675">
    <property type="entry name" value="N-ACETYLGALACTOSAMINYLTRANSFERASE"/>
    <property type="match status" value="1"/>
</dbReference>
<evidence type="ECO:0000256" key="2">
    <source>
        <dbReference type="ARBA" id="ARBA00022679"/>
    </source>
</evidence>
<dbReference type="PROSITE" id="PS50231">
    <property type="entry name" value="RICIN_B_LECTIN"/>
    <property type="match status" value="1"/>
</dbReference>
<dbReference type="InterPro" id="IPR001173">
    <property type="entry name" value="Glyco_trans_2-like"/>
</dbReference>
<dbReference type="InterPro" id="IPR035992">
    <property type="entry name" value="Ricin_B-like_lectins"/>
</dbReference>
<keyword evidence="4 6" id="KW-0333">Golgi apparatus</keyword>
<dbReference type="Gene3D" id="3.90.550.10">
    <property type="entry name" value="Spore Coat Polysaccharide Biosynthesis Protein SpsA, Chain A"/>
    <property type="match status" value="1"/>
</dbReference>
<evidence type="ECO:0000256" key="4">
    <source>
        <dbReference type="ARBA" id="ARBA00023034"/>
    </source>
</evidence>
<organism evidence="8 9">
    <name type="scientific">Elysia chlorotica</name>
    <name type="common">Eastern emerald elysia</name>
    <name type="synonym">Sea slug</name>
    <dbReference type="NCBI Taxonomy" id="188477"/>
    <lineage>
        <taxon>Eukaryota</taxon>
        <taxon>Metazoa</taxon>
        <taxon>Spiralia</taxon>
        <taxon>Lophotrochozoa</taxon>
        <taxon>Mollusca</taxon>
        <taxon>Gastropoda</taxon>
        <taxon>Heterobranchia</taxon>
        <taxon>Euthyneura</taxon>
        <taxon>Panpulmonata</taxon>
        <taxon>Sacoglossa</taxon>
        <taxon>Placobranchoidea</taxon>
        <taxon>Plakobranchidae</taxon>
        <taxon>Elysia</taxon>
    </lineage>
</organism>
<dbReference type="Proteomes" id="UP000271974">
    <property type="component" value="Unassembled WGS sequence"/>
</dbReference>
<dbReference type="SUPFAM" id="SSF50370">
    <property type="entry name" value="Ricin B-like lectins"/>
    <property type="match status" value="1"/>
</dbReference>
<dbReference type="SMART" id="SM00458">
    <property type="entry name" value="RICIN"/>
    <property type="match status" value="1"/>
</dbReference>
<keyword evidence="5 6" id="KW-1015">Disulfide bond</keyword>
<dbReference type="UniPathway" id="UPA00378"/>
<dbReference type="SUPFAM" id="SSF53448">
    <property type="entry name" value="Nucleotide-diphospho-sugar transferases"/>
    <property type="match status" value="1"/>
</dbReference>
<keyword evidence="6" id="KW-0328">Glycosyltransferase</keyword>
<comment type="pathway">
    <text evidence="6">Protein modification; protein glycosylation.</text>
</comment>
<dbReference type="AlphaFoldDB" id="A0A3S1A7R7"/>
<keyword evidence="9" id="KW-1185">Reference proteome</keyword>
<comment type="similarity">
    <text evidence="6">Belongs to the glycosyltransferase 2 family. GalNAc-T subfamily.</text>
</comment>
<evidence type="ECO:0000256" key="6">
    <source>
        <dbReference type="RuleBase" id="RU361242"/>
    </source>
</evidence>
<feature type="domain" description="Ricin B lectin" evidence="7">
    <location>
        <begin position="447"/>
        <end position="570"/>
    </location>
</feature>
<dbReference type="OrthoDB" id="6043972at2759"/>
<comment type="subcellular location">
    <subcellularLocation>
        <location evidence="1 6">Golgi apparatus membrane</location>
        <topology evidence="1 6">Single-pass type II membrane protein</topology>
    </subcellularLocation>
</comment>
<feature type="non-terminal residue" evidence="8">
    <location>
        <position position="573"/>
    </location>
</feature>
<dbReference type="GO" id="GO:0004653">
    <property type="term" value="F:polypeptide N-acetylgalactosaminyltransferase activity"/>
    <property type="evidence" value="ECO:0007669"/>
    <property type="project" value="TreeGrafter"/>
</dbReference>
<dbReference type="Pfam" id="PF00535">
    <property type="entry name" value="Glycos_transf_2"/>
    <property type="match status" value="1"/>
</dbReference>
<accession>A0A3S1A7R7</accession>
<dbReference type="InterPro" id="IPR029044">
    <property type="entry name" value="Nucleotide-diphossugar_trans"/>
</dbReference>
<comment type="cofactor">
    <cofactor evidence="6">
        <name>Mn(2+)</name>
        <dbReference type="ChEBI" id="CHEBI:29035"/>
    </cofactor>
</comment>
<keyword evidence="6" id="KW-0472">Membrane</keyword>